<evidence type="ECO:0000313" key="4">
    <source>
        <dbReference type="Proteomes" id="UP001212981"/>
    </source>
</evidence>
<gene>
    <name evidence="3" type="ORF">PND82_05345</name>
</gene>
<dbReference type="Gene3D" id="3.40.50.11090">
    <property type="match status" value="1"/>
</dbReference>
<organism evidence="3 4">
    <name type="scientific">Faecalicoccus pleomorphus</name>
    <dbReference type="NCBI Taxonomy" id="1323"/>
    <lineage>
        <taxon>Bacteria</taxon>
        <taxon>Bacillati</taxon>
        <taxon>Bacillota</taxon>
        <taxon>Erysipelotrichia</taxon>
        <taxon>Erysipelotrichales</taxon>
        <taxon>Erysipelotrichaceae</taxon>
        <taxon>Faecalicoccus</taxon>
    </lineage>
</organism>
<dbReference type="PANTHER" id="PTHR46401:SF2">
    <property type="entry name" value="GLYCOSYLTRANSFERASE WBBK-RELATED"/>
    <property type="match status" value="1"/>
</dbReference>
<dbReference type="Proteomes" id="UP001212981">
    <property type="component" value="Unassembled WGS sequence"/>
</dbReference>
<dbReference type="InterPro" id="IPR001296">
    <property type="entry name" value="Glyco_trans_1"/>
</dbReference>
<evidence type="ECO:0000259" key="2">
    <source>
        <dbReference type="Pfam" id="PF00534"/>
    </source>
</evidence>
<protein>
    <submittedName>
        <fullName evidence="3">Glycosyltransferase</fullName>
    </submittedName>
</protein>
<evidence type="ECO:0000256" key="1">
    <source>
        <dbReference type="ARBA" id="ARBA00022679"/>
    </source>
</evidence>
<dbReference type="EMBL" id="JAQLXO010000006">
    <property type="protein sequence ID" value="MDB7982245.1"/>
    <property type="molecule type" value="Genomic_DNA"/>
</dbReference>
<dbReference type="SUPFAM" id="SSF53756">
    <property type="entry name" value="UDP-Glycosyltransferase/glycogen phosphorylase"/>
    <property type="match status" value="2"/>
</dbReference>
<dbReference type="GO" id="GO:0009103">
    <property type="term" value="P:lipopolysaccharide biosynthetic process"/>
    <property type="evidence" value="ECO:0007669"/>
    <property type="project" value="TreeGrafter"/>
</dbReference>
<evidence type="ECO:0000313" key="3">
    <source>
        <dbReference type="EMBL" id="MDB7982245.1"/>
    </source>
</evidence>
<dbReference type="RefSeq" id="WP_272001759.1">
    <property type="nucleotide sequence ID" value="NZ_CALCIP010000009.1"/>
</dbReference>
<reference evidence="3" key="1">
    <citation type="submission" date="2023-01" db="EMBL/GenBank/DDBJ databases">
        <title>Human gut microbiome strain richness.</title>
        <authorList>
            <person name="Chen-Liaw A."/>
        </authorList>
    </citation>
    <scope>NUCLEOTIDE SEQUENCE</scope>
    <source>
        <strain evidence="3">D8_m1001271B151109d0_201107</strain>
    </source>
</reference>
<proteinExistence type="predicted"/>
<feature type="domain" description="Glycosyl transferase family 1" evidence="2">
    <location>
        <begin position="617"/>
        <end position="712"/>
    </location>
</feature>
<accession>A0AAW6CTJ2</accession>
<name>A0AAW6CTJ2_9FIRM</name>
<sequence length="731" mass="84683">MSKIGELGKKVEFVLKNEGVGSVVKKSYTYVKLTGARMRDKKYTGKVFKDVLFINGVDFEALPHPPRYRVLHQIEQLKANNIDCDQNFYLHLNFDQVRNYRVFIIYRAPYNEELGKFIRKAKELNKTVIYDIDDLVIDTKYTDTIKYLKTMSPEEKDGYDQGVRDMQKTLSMCDAVITTTEGMANELKNYCPKVFINRNTASEEMVSLSEEAYAKIKCQKDELGNVKLGYFSGSITHNDDFILIQPAIEKLMKKYQNVELHIVGLLDIPKEFESFKDRVIAHPFVNWKELPDLIASIDINLAPLEESIFNEAKSENKWIEAALVRVPTVASNLGAFKRMIQNEKTGVLCNTTDDWYTALESLILDKSKRNNIAENAYHYCIENCTTVLTGYSLAKFLKSMMRPNIAFVLPALNISGGIMVAFEHCKVLRENGYDVVIINDDFDESRWVTFSGIEFPVMPSRYSYFKGSFDKVVATMWSTVKFLEKYTNIKERYYLVQNFETNFYKSGDTLRLEANSKYSPNVPVQFLTISKWCQAWLKEKYEKSARYLPNGIHTENYKGTKRSFEGKIKILIEGDCGVYYKNVDESFKITNQLDRDKFEVWYLSYNAKPKDWYKVDKFFNKVPFEEVSKVYKACDILLKTSILESFSYPPLEMMASGGYVVAVPNGGNVEYLKHEENCLFYEQGNIQDGVNSILRISNQKELRENLYKNGIKTANQRNWNSLQKEILEFYS</sequence>
<dbReference type="Pfam" id="PF13692">
    <property type="entry name" value="Glyco_trans_1_4"/>
    <property type="match status" value="1"/>
</dbReference>
<dbReference type="PANTHER" id="PTHR46401">
    <property type="entry name" value="GLYCOSYLTRANSFERASE WBBK-RELATED"/>
    <property type="match status" value="1"/>
</dbReference>
<keyword evidence="1" id="KW-0808">Transferase</keyword>
<dbReference type="AlphaFoldDB" id="A0AAW6CTJ2"/>
<dbReference type="Gene3D" id="3.40.50.2000">
    <property type="entry name" value="Glycogen Phosphorylase B"/>
    <property type="match status" value="2"/>
</dbReference>
<comment type="caution">
    <text evidence="3">The sequence shown here is derived from an EMBL/GenBank/DDBJ whole genome shotgun (WGS) entry which is preliminary data.</text>
</comment>
<dbReference type="Pfam" id="PF00534">
    <property type="entry name" value="Glycos_transf_1"/>
    <property type="match status" value="1"/>
</dbReference>
<dbReference type="GO" id="GO:0016757">
    <property type="term" value="F:glycosyltransferase activity"/>
    <property type="evidence" value="ECO:0007669"/>
    <property type="project" value="InterPro"/>
</dbReference>
<dbReference type="CDD" id="cd03801">
    <property type="entry name" value="GT4_PimA-like"/>
    <property type="match status" value="1"/>
</dbReference>